<feature type="modified residue" description="4-aspartylphosphate" evidence="5">
    <location>
        <position position="54"/>
    </location>
</feature>
<dbReference type="SMART" id="SM00448">
    <property type="entry name" value="REC"/>
    <property type="match status" value="1"/>
</dbReference>
<name>A0A5M8QVG4_9BACT</name>
<dbReference type="PANTHER" id="PTHR43547:SF2">
    <property type="entry name" value="HYBRID SIGNAL TRANSDUCTION HISTIDINE KINASE C"/>
    <property type="match status" value="1"/>
</dbReference>
<dbReference type="SMART" id="SM00419">
    <property type="entry name" value="HTH_CRP"/>
    <property type="match status" value="1"/>
</dbReference>
<dbReference type="InterPro" id="IPR018490">
    <property type="entry name" value="cNMP-bd_dom_sf"/>
</dbReference>
<dbReference type="Gene3D" id="2.60.120.10">
    <property type="entry name" value="Jelly Rolls"/>
    <property type="match status" value="1"/>
</dbReference>
<dbReference type="Pfam" id="PF00072">
    <property type="entry name" value="Response_reg"/>
    <property type="match status" value="1"/>
</dbReference>
<evidence type="ECO:0000256" key="2">
    <source>
        <dbReference type="ARBA" id="ARBA00023015"/>
    </source>
</evidence>
<dbReference type="CDD" id="cd17574">
    <property type="entry name" value="REC_OmpR"/>
    <property type="match status" value="1"/>
</dbReference>
<comment type="caution">
    <text evidence="9">The sequence shown here is derived from an EMBL/GenBank/DDBJ whole genome shotgun (WGS) entry which is preliminary data.</text>
</comment>
<keyword evidence="1 5" id="KW-0597">Phosphoprotein</keyword>
<evidence type="ECO:0000259" key="6">
    <source>
        <dbReference type="PROSITE" id="PS50042"/>
    </source>
</evidence>
<evidence type="ECO:0000259" key="8">
    <source>
        <dbReference type="PROSITE" id="PS51063"/>
    </source>
</evidence>
<keyword evidence="4" id="KW-0804">Transcription</keyword>
<dbReference type="Gene3D" id="1.10.10.10">
    <property type="entry name" value="Winged helix-like DNA-binding domain superfamily/Winged helix DNA-binding domain"/>
    <property type="match status" value="1"/>
</dbReference>
<evidence type="ECO:0000256" key="3">
    <source>
        <dbReference type="ARBA" id="ARBA00023125"/>
    </source>
</evidence>
<dbReference type="OrthoDB" id="9127033at2"/>
<dbReference type="PROSITE" id="PS51063">
    <property type="entry name" value="HTH_CRP_2"/>
    <property type="match status" value="1"/>
</dbReference>
<dbReference type="GO" id="GO:0006355">
    <property type="term" value="P:regulation of DNA-templated transcription"/>
    <property type="evidence" value="ECO:0007669"/>
    <property type="project" value="InterPro"/>
</dbReference>
<dbReference type="AlphaFoldDB" id="A0A5M8QVG4"/>
<dbReference type="Gene3D" id="3.40.50.2300">
    <property type="match status" value="1"/>
</dbReference>
<dbReference type="EMBL" id="VBSN01000038">
    <property type="protein sequence ID" value="KAA6439060.1"/>
    <property type="molecule type" value="Genomic_DNA"/>
</dbReference>
<dbReference type="RefSeq" id="WP_139012318.1">
    <property type="nucleotide sequence ID" value="NZ_VBSN01000038.1"/>
</dbReference>
<gene>
    <name evidence="9" type="ORF">FEM33_12295</name>
</gene>
<evidence type="ECO:0000256" key="1">
    <source>
        <dbReference type="ARBA" id="ARBA00022553"/>
    </source>
</evidence>
<dbReference type="InterPro" id="IPR014710">
    <property type="entry name" value="RmlC-like_jellyroll"/>
</dbReference>
<evidence type="ECO:0000313" key="10">
    <source>
        <dbReference type="Proteomes" id="UP000323994"/>
    </source>
</evidence>
<feature type="domain" description="HTH crp-type" evidence="8">
    <location>
        <begin position="276"/>
        <end position="347"/>
    </location>
</feature>
<reference evidence="9 10" key="1">
    <citation type="submission" date="2019-05" db="EMBL/GenBank/DDBJ databases">
        <authorList>
            <person name="Qu J.-H."/>
        </authorList>
    </citation>
    <scope>NUCLEOTIDE SEQUENCE [LARGE SCALE GENOMIC DNA]</scope>
    <source>
        <strain evidence="9 10">NS28</strain>
    </source>
</reference>
<evidence type="ECO:0000259" key="7">
    <source>
        <dbReference type="PROSITE" id="PS50110"/>
    </source>
</evidence>
<dbReference type="InterPro" id="IPR036390">
    <property type="entry name" value="WH_DNA-bd_sf"/>
</dbReference>
<feature type="domain" description="Cyclic nucleotide-binding" evidence="6">
    <location>
        <begin position="138"/>
        <end position="262"/>
    </location>
</feature>
<organism evidence="9 10">
    <name type="scientific">Dyadobacter flavalbus</name>
    <dbReference type="NCBI Taxonomy" id="2579942"/>
    <lineage>
        <taxon>Bacteria</taxon>
        <taxon>Pseudomonadati</taxon>
        <taxon>Bacteroidota</taxon>
        <taxon>Cytophagia</taxon>
        <taxon>Cytophagales</taxon>
        <taxon>Spirosomataceae</taxon>
        <taxon>Dyadobacter</taxon>
    </lineage>
</organism>
<dbReference type="GO" id="GO:0000155">
    <property type="term" value="F:phosphorelay sensor kinase activity"/>
    <property type="evidence" value="ECO:0007669"/>
    <property type="project" value="TreeGrafter"/>
</dbReference>
<feature type="domain" description="Response regulatory" evidence="7">
    <location>
        <begin position="5"/>
        <end position="121"/>
    </location>
</feature>
<accession>A0A5M8QVG4</accession>
<proteinExistence type="predicted"/>
<keyword evidence="3" id="KW-0238">DNA-binding</keyword>
<dbReference type="SUPFAM" id="SSF51206">
    <property type="entry name" value="cAMP-binding domain-like"/>
    <property type="match status" value="1"/>
</dbReference>
<dbReference type="InterPro" id="IPR036388">
    <property type="entry name" value="WH-like_DNA-bd_sf"/>
</dbReference>
<dbReference type="PANTHER" id="PTHR43547">
    <property type="entry name" value="TWO-COMPONENT HISTIDINE KINASE"/>
    <property type="match status" value="1"/>
</dbReference>
<dbReference type="PROSITE" id="PS50110">
    <property type="entry name" value="RESPONSE_REGULATORY"/>
    <property type="match status" value="1"/>
</dbReference>
<dbReference type="InterPro" id="IPR000595">
    <property type="entry name" value="cNMP-bd_dom"/>
</dbReference>
<dbReference type="PROSITE" id="PS50042">
    <property type="entry name" value="CNMP_BINDING_3"/>
    <property type="match status" value="1"/>
</dbReference>
<dbReference type="InterPro" id="IPR011006">
    <property type="entry name" value="CheY-like_superfamily"/>
</dbReference>
<dbReference type="InterPro" id="IPR012318">
    <property type="entry name" value="HTH_CRP"/>
</dbReference>
<dbReference type="Pfam" id="PF13545">
    <property type="entry name" value="HTH_Crp_2"/>
    <property type="match status" value="1"/>
</dbReference>
<evidence type="ECO:0000256" key="5">
    <source>
        <dbReference type="PROSITE-ProRule" id="PRU00169"/>
    </source>
</evidence>
<dbReference type="SUPFAM" id="SSF46785">
    <property type="entry name" value="Winged helix' DNA-binding domain"/>
    <property type="match status" value="1"/>
</dbReference>
<dbReference type="GO" id="GO:0003677">
    <property type="term" value="F:DNA binding"/>
    <property type="evidence" value="ECO:0007669"/>
    <property type="project" value="UniProtKB-KW"/>
</dbReference>
<protein>
    <submittedName>
        <fullName evidence="9">Response regulator</fullName>
    </submittedName>
</protein>
<dbReference type="SMART" id="SM00100">
    <property type="entry name" value="cNMP"/>
    <property type="match status" value="1"/>
</dbReference>
<dbReference type="Proteomes" id="UP000323994">
    <property type="component" value="Unassembled WGS sequence"/>
</dbReference>
<keyword evidence="2" id="KW-0805">Transcription regulation</keyword>
<dbReference type="Pfam" id="PF00027">
    <property type="entry name" value="cNMP_binding"/>
    <property type="match status" value="1"/>
</dbReference>
<dbReference type="CDD" id="cd00038">
    <property type="entry name" value="CAP_ED"/>
    <property type="match status" value="1"/>
</dbReference>
<evidence type="ECO:0000256" key="4">
    <source>
        <dbReference type="ARBA" id="ARBA00023163"/>
    </source>
</evidence>
<dbReference type="InterPro" id="IPR001789">
    <property type="entry name" value="Sig_transdc_resp-reg_receiver"/>
</dbReference>
<evidence type="ECO:0000313" key="9">
    <source>
        <dbReference type="EMBL" id="KAA6439060.1"/>
    </source>
</evidence>
<dbReference type="SUPFAM" id="SSF52172">
    <property type="entry name" value="CheY-like"/>
    <property type="match status" value="1"/>
</dbReference>
<sequence length="354" mass="40861">MENRKILLIEDNPEMRENTAEILELANYNVVTAKNGKEGLQLATQNKPDLIICDIMMPELDGYGVLHMLGKDERTSTIPFVFLTAKAEKQDYRKGMTMGADDYLTKPYDDIELLNVVEMRLKKSERLKKQFDRSPEGFDQFIEEARSFDLISKLTEDKKVKLLRKKDTIYTEGSSPSNVYFLRKGKVKAYKSNDNGKEYITDLYGEGDFFGYLDLLQGEPYRDTAISLEQSEVAIIPKEDFFNLLQGNREVSSKFIKMLSNEIKEREERLLQLAYNSVRKRVSQALIMLVKHYQDDQSKPFSMSITREDIASLVGTATETVIRTLSDFKDERLIDIKGSLITILNYDKLVKMRN</sequence>
<dbReference type="PRINTS" id="PR00034">
    <property type="entry name" value="HTHCRP"/>
</dbReference>
<keyword evidence="10" id="KW-1185">Reference proteome</keyword>